<accession>A0A9J6P6J9</accession>
<dbReference type="PROSITE" id="PS51186">
    <property type="entry name" value="GNAT"/>
    <property type="match status" value="1"/>
</dbReference>
<name>A0A9J6P6J9_9CLOT</name>
<comment type="caution">
    <text evidence="2">The sequence shown here is derived from an EMBL/GenBank/DDBJ whole genome shotgun (WGS) entry which is preliminary data.</text>
</comment>
<dbReference type="Pfam" id="PF13302">
    <property type="entry name" value="Acetyltransf_3"/>
    <property type="match status" value="1"/>
</dbReference>
<keyword evidence="2" id="KW-0808">Transferase</keyword>
<organism evidence="2 3">
    <name type="scientific">Oceanirhabdus seepicola</name>
    <dbReference type="NCBI Taxonomy" id="2828781"/>
    <lineage>
        <taxon>Bacteria</taxon>
        <taxon>Bacillati</taxon>
        <taxon>Bacillota</taxon>
        <taxon>Clostridia</taxon>
        <taxon>Eubacteriales</taxon>
        <taxon>Clostridiaceae</taxon>
        <taxon>Oceanirhabdus</taxon>
    </lineage>
</organism>
<dbReference type="Proteomes" id="UP001056429">
    <property type="component" value="Unassembled WGS sequence"/>
</dbReference>
<dbReference type="RefSeq" id="WP_250861010.1">
    <property type="nucleotide sequence ID" value="NZ_JAGSOJ010000004.1"/>
</dbReference>
<dbReference type="PANTHER" id="PTHR39173">
    <property type="entry name" value="ACETYLTRANSFERASE"/>
    <property type="match status" value="1"/>
</dbReference>
<keyword evidence="2" id="KW-0012">Acyltransferase</keyword>
<dbReference type="AlphaFoldDB" id="A0A9J6P6J9"/>
<dbReference type="PANTHER" id="PTHR39173:SF1">
    <property type="entry name" value="ACETYLTRANSFERASE"/>
    <property type="match status" value="1"/>
</dbReference>
<keyword evidence="3" id="KW-1185">Reference proteome</keyword>
<sequence>MFYIKELSLDDGQEILDMIREIGPGENGFGNSGWDMKDEEFEGYLKRNIRMSQGIGLDPKYVPSTKYWFYVDDKPVGIIKLRPILNENLRKHGGNIGYCIRPSECGKGYGVIMLRELLKKVEARGMSKVLLTVNEDNIPSRKVIESNGGELSDIIGGCCRYWINL</sequence>
<dbReference type="Gene3D" id="3.40.630.30">
    <property type="match status" value="1"/>
</dbReference>
<evidence type="ECO:0000313" key="2">
    <source>
        <dbReference type="EMBL" id="MCM1991876.1"/>
    </source>
</evidence>
<reference evidence="2" key="2">
    <citation type="submission" date="2021-04" db="EMBL/GenBank/DDBJ databases">
        <authorList>
            <person name="Dong X."/>
        </authorList>
    </citation>
    <scope>NUCLEOTIDE SEQUENCE</scope>
    <source>
        <strain evidence="2">ZWT</strain>
    </source>
</reference>
<dbReference type="SUPFAM" id="SSF55729">
    <property type="entry name" value="Acyl-CoA N-acyltransferases (Nat)"/>
    <property type="match status" value="1"/>
</dbReference>
<proteinExistence type="predicted"/>
<dbReference type="EC" id="2.3.1.-" evidence="2"/>
<dbReference type="GO" id="GO:0016747">
    <property type="term" value="F:acyltransferase activity, transferring groups other than amino-acyl groups"/>
    <property type="evidence" value="ECO:0007669"/>
    <property type="project" value="InterPro"/>
</dbReference>
<dbReference type="InterPro" id="IPR016181">
    <property type="entry name" value="Acyl_CoA_acyltransferase"/>
</dbReference>
<feature type="domain" description="N-acetyltransferase" evidence="1">
    <location>
        <begin position="2"/>
        <end position="165"/>
    </location>
</feature>
<evidence type="ECO:0000313" key="3">
    <source>
        <dbReference type="Proteomes" id="UP001056429"/>
    </source>
</evidence>
<reference evidence="2" key="1">
    <citation type="journal article" date="2021" name="mSystems">
        <title>Bacteria and Archaea Synergistically Convert Glycine Betaine to Biogenic Methane in the Formosa Cold Seep of the South China Sea.</title>
        <authorList>
            <person name="Li L."/>
            <person name="Zhang W."/>
            <person name="Zhang S."/>
            <person name="Song L."/>
            <person name="Sun Q."/>
            <person name="Zhang H."/>
            <person name="Xiang H."/>
            <person name="Dong X."/>
        </authorList>
    </citation>
    <scope>NUCLEOTIDE SEQUENCE</scope>
    <source>
        <strain evidence="2">ZWT</strain>
    </source>
</reference>
<dbReference type="InterPro" id="IPR000182">
    <property type="entry name" value="GNAT_dom"/>
</dbReference>
<protein>
    <submittedName>
        <fullName evidence="2">GNAT family N-acetyltransferase</fullName>
        <ecNumber evidence="2">2.3.1.-</ecNumber>
    </submittedName>
</protein>
<dbReference type="EMBL" id="JAGSOJ010000004">
    <property type="protein sequence ID" value="MCM1991876.1"/>
    <property type="molecule type" value="Genomic_DNA"/>
</dbReference>
<gene>
    <name evidence="2" type="ORF">KDK92_19220</name>
</gene>
<evidence type="ECO:0000259" key="1">
    <source>
        <dbReference type="PROSITE" id="PS51186"/>
    </source>
</evidence>